<gene>
    <name evidence="1" type="ORF">GCM10007890_09930</name>
</gene>
<dbReference type="Proteomes" id="UP001157440">
    <property type="component" value="Unassembled WGS sequence"/>
</dbReference>
<evidence type="ECO:0000313" key="2">
    <source>
        <dbReference type="Proteomes" id="UP001157440"/>
    </source>
</evidence>
<evidence type="ECO:0000313" key="1">
    <source>
        <dbReference type="EMBL" id="GLS68981.1"/>
    </source>
</evidence>
<organism evidence="1 2">
    <name type="scientific">Methylobacterium tardum</name>
    <dbReference type="NCBI Taxonomy" id="374432"/>
    <lineage>
        <taxon>Bacteria</taxon>
        <taxon>Pseudomonadati</taxon>
        <taxon>Pseudomonadota</taxon>
        <taxon>Alphaproteobacteria</taxon>
        <taxon>Hyphomicrobiales</taxon>
        <taxon>Methylobacteriaceae</taxon>
        <taxon>Methylobacterium</taxon>
    </lineage>
</organism>
<protein>
    <submittedName>
        <fullName evidence="1">Uncharacterized protein</fullName>
    </submittedName>
</protein>
<dbReference type="EMBL" id="BSPL01000009">
    <property type="protein sequence ID" value="GLS68981.1"/>
    <property type="molecule type" value="Genomic_DNA"/>
</dbReference>
<dbReference type="AlphaFoldDB" id="A0AA37WQA7"/>
<comment type="caution">
    <text evidence="1">The sequence shown here is derived from an EMBL/GenBank/DDBJ whole genome shotgun (WGS) entry which is preliminary data.</text>
</comment>
<accession>A0AA37WQA7</accession>
<reference evidence="2" key="1">
    <citation type="journal article" date="2019" name="Int. J. Syst. Evol. Microbiol.">
        <title>The Global Catalogue of Microorganisms (GCM) 10K type strain sequencing project: providing services to taxonomists for standard genome sequencing and annotation.</title>
        <authorList>
            <consortium name="The Broad Institute Genomics Platform"/>
            <consortium name="The Broad Institute Genome Sequencing Center for Infectious Disease"/>
            <person name="Wu L."/>
            <person name="Ma J."/>
        </authorList>
    </citation>
    <scope>NUCLEOTIDE SEQUENCE [LARGE SCALE GENOMIC DNA]</scope>
    <source>
        <strain evidence="2">NBRC 103632</strain>
    </source>
</reference>
<name>A0AA37WQA7_9HYPH</name>
<sequence length="55" mass="6285">MGTGGFTYDRFVRDRSFCDPTQVTSNAFVPTRDDPECLVGYRCIDPGRDWFGDDE</sequence>
<proteinExistence type="predicted"/>
<keyword evidence="2" id="KW-1185">Reference proteome</keyword>